<dbReference type="PANTHER" id="PTHR13389:SF0">
    <property type="entry name" value="PUMILIO HOMOLOG 3"/>
    <property type="match status" value="1"/>
</dbReference>
<evidence type="ECO:0000256" key="4">
    <source>
        <dbReference type="PROSITE-ProRule" id="PRU00317"/>
    </source>
</evidence>
<reference evidence="8" key="2">
    <citation type="submission" date="2014-05" db="EMBL/GenBank/DDBJ databases">
        <title>The genome and life-stage specific transcriptomes of Globodera pallida elucidate key aspects of plant parasitism by a cyst nematode.</title>
        <authorList>
            <person name="Cotton J.A."/>
            <person name="Lilley C.J."/>
            <person name="Jones L.M."/>
            <person name="Kikuchi T."/>
            <person name="Reid A.J."/>
            <person name="Thorpe P."/>
            <person name="Tsai I.J."/>
            <person name="Beasley H."/>
            <person name="Blok V."/>
            <person name="Cock P.J.A."/>
            <person name="Van den Akker S.E."/>
            <person name="Holroyd N."/>
            <person name="Hunt M."/>
            <person name="Mantelin S."/>
            <person name="Naghra H."/>
            <person name="Pain A."/>
            <person name="Palomares-Rius J.E."/>
            <person name="Zarowiecki M."/>
            <person name="Berriman M."/>
            <person name="Jones J.T."/>
            <person name="Urwin P.E."/>
        </authorList>
    </citation>
    <scope>NUCLEOTIDE SEQUENCE [LARGE SCALE GENOMIC DNA]</scope>
    <source>
        <strain evidence="8">Lindley</strain>
    </source>
</reference>
<dbReference type="InterPro" id="IPR001680">
    <property type="entry name" value="WD40_rpt"/>
</dbReference>
<reference evidence="8" key="1">
    <citation type="submission" date="2013-12" db="EMBL/GenBank/DDBJ databases">
        <authorList>
            <person name="Aslett M."/>
        </authorList>
    </citation>
    <scope>NUCLEOTIDE SEQUENCE [LARGE SCALE GENOMIC DNA]</scope>
    <source>
        <strain evidence="8">Lindley</strain>
    </source>
</reference>
<dbReference type="InterPro" id="IPR036322">
    <property type="entry name" value="WD40_repeat_dom_sf"/>
</dbReference>
<feature type="region of interest" description="Disordered" evidence="6">
    <location>
        <begin position="868"/>
        <end position="921"/>
    </location>
</feature>
<dbReference type="GO" id="GO:0006417">
    <property type="term" value="P:regulation of translation"/>
    <property type="evidence" value="ECO:0007669"/>
    <property type="project" value="TreeGrafter"/>
</dbReference>
<feature type="domain" description="PUM-HD" evidence="7">
    <location>
        <begin position="160"/>
        <end position="539"/>
    </location>
</feature>
<dbReference type="InterPro" id="IPR016024">
    <property type="entry name" value="ARM-type_fold"/>
</dbReference>
<protein>
    <submittedName>
        <fullName evidence="9">Coiled-coil domain-containing protein 22 homolog</fullName>
    </submittedName>
</protein>
<evidence type="ECO:0000313" key="9">
    <source>
        <dbReference type="WBParaSite" id="GPLIN_001226800"/>
    </source>
</evidence>
<dbReference type="InterPro" id="IPR012959">
    <property type="entry name" value="CPL_dom"/>
</dbReference>
<dbReference type="InterPro" id="IPR048349">
    <property type="entry name" value="CCDC22_N"/>
</dbReference>
<feature type="coiled-coil region" evidence="5">
    <location>
        <begin position="969"/>
        <end position="1059"/>
    </location>
</feature>
<keyword evidence="2" id="KW-0694">RNA-binding</keyword>
<feature type="region of interest" description="Disordered" evidence="6">
    <location>
        <begin position="87"/>
        <end position="106"/>
    </location>
</feature>
<dbReference type="GO" id="GO:0005730">
    <property type="term" value="C:nucleolus"/>
    <property type="evidence" value="ECO:0007669"/>
    <property type="project" value="TreeGrafter"/>
</dbReference>
<feature type="repeat" description="Pumilio" evidence="4">
    <location>
        <begin position="225"/>
        <end position="260"/>
    </location>
</feature>
<dbReference type="PANTHER" id="PTHR13389">
    <property type="entry name" value="PUMILIO HOMOLOG 3"/>
    <property type="match status" value="1"/>
</dbReference>
<dbReference type="PROSITE" id="PS50302">
    <property type="entry name" value="PUM"/>
    <property type="match status" value="1"/>
</dbReference>
<dbReference type="WBParaSite" id="GPLIN_001226800">
    <property type="protein sequence ID" value="GPLIN_001226800"/>
    <property type="gene ID" value="GPLIN_001226800"/>
</dbReference>
<dbReference type="InterPro" id="IPR040059">
    <property type="entry name" value="PUM3"/>
</dbReference>
<evidence type="ECO:0000256" key="5">
    <source>
        <dbReference type="SAM" id="Coils"/>
    </source>
</evidence>
<dbReference type="PROSITE" id="PS50082">
    <property type="entry name" value="WD_REPEATS_2"/>
    <property type="match status" value="1"/>
</dbReference>
<dbReference type="Pfam" id="PF21674">
    <property type="entry name" value="CCDC22_N"/>
    <property type="match status" value="1"/>
</dbReference>
<evidence type="ECO:0000256" key="3">
    <source>
        <dbReference type="PROSITE-ProRule" id="PRU00221"/>
    </source>
</evidence>
<dbReference type="InterPro" id="IPR001313">
    <property type="entry name" value="Pumilio_RNA-bd_rpt"/>
</dbReference>
<evidence type="ECO:0000256" key="1">
    <source>
        <dbReference type="ARBA" id="ARBA00022737"/>
    </source>
</evidence>
<sequence>MTIIKRVKVVKRSSSPTLGSSPASRKKKRVSFANSIAETRILEGGVLKIEGNVHVHSAEAEWEKKPQKGILKQSLAATSTNEIKTTKPKASEQMVKKRTKQRMDDGKQKLGVKRPLFKKSRTIKIQRSTKEKLMSMSKKERREFIRQLEEKNKPNIDLIRKAKLLWEVIRNSNTAEEKREQSVQDLLHLCCGKFTKLVYTHSTCRVVQCLFALNKPDIREKIFDELTPEILRMVKSKYTNFLVSKMLKYGSKNQRDIVINAFKGHCMDLYRIAYSATVLEDVYNEWATAEQRHSIVAEFYGNEFTFFKNEQNIPVSLLHIEAIARNYPQKIPSIVKSLEKLLEKAVLKIPTLKLSLTHKLLLDYLINCTPDQRQSMIDSLKDQLPEICHSIEGSRAALLCVWNASTKERKAIVNSFKGLAIRSCQDEYARRVLFGIFDTVDDTTLVNEIITKEIANNIADLVYNKIGVWVFHYLVHPRDQRVFGKGLNQLLKQGDSNPNSKKLSQLRYSELFEAVREPLMTFIKANMREMLSNKISSVLVLDTLEVPSLSDPFMREICDADLDECFRAIAEIASDEFIPHSPDGPSHIVQGGCARFVFRKMLQADPRRRDGHRLSDFLADLPAESLSSWTGMDCGCYTLVEMFKSGSDKGREVLRQAITVKMLQNSHLAGAKALLDLFTSKEGEHPEAVDVDRMIVDCLLNDLQCSFSDQVSTLSDFGSAQLVEGIIRCRPESAATFSTYQLPVNPIERFRLASKISREVQAIGVRDQQIGYQALLYPNVFDRNSEASRKSIKLKTDVGAAIADQLKGQWTPEFCRFYDLQRIGQLWYPRGVNKIFGNNGEEEDDVWAFVSGDGDGTRSAQQQQQQKQIVQTTNVPPKIAPKPKIPTSPKLLALSPPPSGDEQSNNAEFLPSNSSQKSENIREKIVQKRSTLAQKRRMFAELRRANCLLAEQIATRQHRTEDERLLQLLDGAEENMQKLKHYIAAANDRRIALENKFADAQRQRIERLEELSCVRTAPVGMAQSEDGKMAELDATVEALEELLEQRRRIRQKLLRECQKIDDDAKIGQNSAGGRAKYVQRILEMSAMVGKQNEEIRRTAKSVQSLRREIDQLIGSLERTFIAVDRWLSKHAETNPRMQRAYKLMVRTHEQCSIVMTCIEDQGQLSRQTDELIGKIGVEQQKSVDEQLEKLLDDLMLIKHENNEMEKSPACEFPVKTGAAFLSKNLSVFYHKAKGQTFAAYLGKDAVQMMSWDDSLKQNSCDLIGLEEITRNAGPSGEKPVSLMQVYVCLPSSRNVPVVVLLATTFVSIVDFKTRKRLLTQPTADILSQTGANKRTLKATPFSRGISCVENLIIAGCNSGEIVQILCAGESNFQAKKSFKEHVQPIVDIATCIFDLITVSGDVAGNILVWSKNMKSVMKRISTNQQLNVLNILRKQIFCGNLLGQICVYSALNGALLSEMNAHSRQITAISVATESAYLLTASEDTYVRIWKLHSRNPDAYKVEFRYAQRFENMPIIGASFANTRGSGYLITSYENFNLLHYKITRRPSPNPAGGPEDGGVAETKEVPKLA</sequence>
<reference evidence="9" key="3">
    <citation type="submission" date="2016-06" db="UniProtKB">
        <authorList>
            <consortium name="WormBaseParasite"/>
        </authorList>
    </citation>
    <scope>IDENTIFICATION</scope>
</reference>
<dbReference type="GO" id="GO:0003729">
    <property type="term" value="F:mRNA binding"/>
    <property type="evidence" value="ECO:0007669"/>
    <property type="project" value="TreeGrafter"/>
</dbReference>
<evidence type="ECO:0000313" key="8">
    <source>
        <dbReference type="Proteomes" id="UP000050741"/>
    </source>
</evidence>
<dbReference type="PROSITE" id="PS50294">
    <property type="entry name" value="WD_REPEATS_REGION"/>
    <property type="match status" value="1"/>
</dbReference>
<dbReference type="InterPro" id="IPR048348">
    <property type="entry name" value="CCDC22_CC"/>
</dbReference>
<dbReference type="Proteomes" id="UP000050741">
    <property type="component" value="Unassembled WGS sequence"/>
</dbReference>
<evidence type="ECO:0000256" key="2">
    <source>
        <dbReference type="ARBA" id="ARBA00022884"/>
    </source>
</evidence>
<dbReference type="Gene3D" id="1.25.10.10">
    <property type="entry name" value="Leucine-rich Repeat Variant"/>
    <property type="match status" value="2"/>
</dbReference>
<feature type="region of interest" description="Disordered" evidence="6">
    <location>
        <begin position="1547"/>
        <end position="1570"/>
    </location>
</feature>
<name>A0A183CHB2_GLOPA</name>
<dbReference type="Pfam" id="PF21031">
    <property type="entry name" value="WDR54"/>
    <property type="match status" value="1"/>
</dbReference>
<proteinExistence type="predicted"/>
<keyword evidence="1" id="KW-0677">Repeat</keyword>
<dbReference type="SUPFAM" id="SSF48371">
    <property type="entry name" value="ARM repeat"/>
    <property type="match status" value="1"/>
</dbReference>
<dbReference type="InterPro" id="IPR033133">
    <property type="entry name" value="PUM-HD"/>
</dbReference>
<keyword evidence="8" id="KW-1185">Reference proteome</keyword>
<evidence type="ECO:0000256" key="6">
    <source>
        <dbReference type="SAM" id="MobiDB-lite"/>
    </source>
</evidence>
<keyword evidence="5" id="KW-0175">Coiled coil</keyword>
<organism evidence="8 9">
    <name type="scientific">Globodera pallida</name>
    <name type="common">Potato cyst nematode worm</name>
    <name type="synonym">Heterodera pallida</name>
    <dbReference type="NCBI Taxonomy" id="36090"/>
    <lineage>
        <taxon>Eukaryota</taxon>
        <taxon>Metazoa</taxon>
        <taxon>Ecdysozoa</taxon>
        <taxon>Nematoda</taxon>
        <taxon>Chromadorea</taxon>
        <taxon>Rhabditida</taxon>
        <taxon>Tylenchina</taxon>
        <taxon>Tylenchomorpha</taxon>
        <taxon>Tylenchoidea</taxon>
        <taxon>Heteroderidae</taxon>
        <taxon>Heteroderinae</taxon>
        <taxon>Globodera</taxon>
    </lineage>
</organism>
<dbReference type="InterPro" id="IPR015943">
    <property type="entry name" value="WD40/YVTN_repeat-like_dom_sf"/>
</dbReference>
<dbReference type="Gene3D" id="2.130.10.10">
    <property type="entry name" value="YVTN repeat-like/Quinoprotein amine dehydrogenase"/>
    <property type="match status" value="1"/>
</dbReference>
<feature type="compositionally biased region" description="Polar residues" evidence="6">
    <location>
        <begin position="901"/>
        <end position="918"/>
    </location>
</feature>
<dbReference type="Pfam" id="PF08144">
    <property type="entry name" value="CPL"/>
    <property type="match status" value="1"/>
</dbReference>
<dbReference type="Pfam" id="PF05667">
    <property type="entry name" value="CCDC22_CC"/>
    <property type="match status" value="1"/>
</dbReference>
<feature type="repeat" description="WD" evidence="3">
    <location>
        <begin position="1459"/>
        <end position="1500"/>
    </location>
</feature>
<accession>A0A183CHB2</accession>
<dbReference type="InterPro" id="IPR011989">
    <property type="entry name" value="ARM-like"/>
</dbReference>
<dbReference type="SMART" id="SM00025">
    <property type="entry name" value="Pumilio"/>
    <property type="match status" value="4"/>
</dbReference>
<dbReference type="PROSITE" id="PS50303">
    <property type="entry name" value="PUM_HD"/>
    <property type="match status" value="1"/>
</dbReference>
<keyword evidence="3" id="KW-0853">WD repeat</keyword>
<dbReference type="InterPro" id="IPR049546">
    <property type="entry name" value="WDR54_beta_prop"/>
</dbReference>
<dbReference type="SMART" id="SM00320">
    <property type="entry name" value="WD40"/>
    <property type="match status" value="2"/>
</dbReference>
<evidence type="ECO:0000259" key="7">
    <source>
        <dbReference type="PROSITE" id="PS50303"/>
    </source>
</evidence>
<dbReference type="SUPFAM" id="SSF50978">
    <property type="entry name" value="WD40 repeat-like"/>
    <property type="match status" value="1"/>
</dbReference>